<sequence>MKLLPCVLALTAAAVLSGCGAAKKSETVSRQAAYQPDTQARIRLYGVSGRQLIRPYRGQSCEQWRAKAGARAHTRFINGLPRRVRNLSIGMPASRLSLAADHDTGIMSRASYREFIVPAGKPLVLDGSFSYQLPADRSMGSHGGACRVALSFTPEAGRDYEAHFTDCTFTVLQLAQMPEALAGKPENPAAPRDVSPVNTEFCQKAATAI</sequence>
<organism evidence="2 3">
    <name type="scientific">Kingella pumchi</name>
    <dbReference type="NCBI Taxonomy" id="2779506"/>
    <lineage>
        <taxon>Bacteria</taxon>
        <taxon>Pseudomonadati</taxon>
        <taxon>Pseudomonadota</taxon>
        <taxon>Betaproteobacteria</taxon>
        <taxon>Neisseriales</taxon>
        <taxon>Neisseriaceae</taxon>
        <taxon>Kingella</taxon>
    </lineage>
</organism>
<evidence type="ECO:0000313" key="3">
    <source>
        <dbReference type="Proteomes" id="UP001298424"/>
    </source>
</evidence>
<comment type="caution">
    <text evidence="2">The sequence shown here is derived from an EMBL/GenBank/DDBJ whole genome shotgun (WGS) entry which is preliminary data.</text>
</comment>
<dbReference type="RefSeq" id="WP_238746467.1">
    <property type="nucleotide sequence ID" value="NZ_JAKOOW010000021.1"/>
</dbReference>
<evidence type="ECO:0000256" key="1">
    <source>
        <dbReference type="SAM" id="SignalP"/>
    </source>
</evidence>
<accession>A0ABS9NM34</accession>
<evidence type="ECO:0000313" key="2">
    <source>
        <dbReference type="EMBL" id="MCG6503850.1"/>
    </source>
</evidence>
<proteinExistence type="predicted"/>
<name>A0ABS9NM34_9NEIS</name>
<keyword evidence="1" id="KW-0732">Signal</keyword>
<reference evidence="2 3" key="1">
    <citation type="submission" date="2022-02" db="EMBL/GenBank/DDBJ databases">
        <title>Genome sequence data of Kingella unionensis sp. nov. strain CICC 24913 (CCUG 75125).</title>
        <authorList>
            <person name="Xiao M."/>
        </authorList>
    </citation>
    <scope>NUCLEOTIDE SEQUENCE [LARGE SCALE GENOMIC DNA]</scope>
    <source>
        <strain evidence="2 3">CICC 24913</strain>
    </source>
</reference>
<dbReference type="EMBL" id="JAKOOW010000021">
    <property type="protein sequence ID" value="MCG6503850.1"/>
    <property type="molecule type" value="Genomic_DNA"/>
</dbReference>
<dbReference type="Proteomes" id="UP001298424">
    <property type="component" value="Unassembled WGS sequence"/>
</dbReference>
<evidence type="ECO:0008006" key="4">
    <source>
        <dbReference type="Google" id="ProtNLM"/>
    </source>
</evidence>
<keyword evidence="3" id="KW-1185">Reference proteome</keyword>
<dbReference type="PROSITE" id="PS51257">
    <property type="entry name" value="PROKAR_LIPOPROTEIN"/>
    <property type="match status" value="1"/>
</dbReference>
<gene>
    <name evidence="2" type="ORF">MB824_04985</name>
</gene>
<feature type="chain" id="PRO_5046938950" description="Lipoprotein" evidence="1">
    <location>
        <begin position="22"/>
        <end position="209"/>
    </location>
</feature>
<feature type="signal peptide" evidence="1">
    <location>
        <begin position="1"/>
        <end position="21"/>
    </location>
</feature>
<protein>
    <recommendedName>
        <fullName evidence="4">Lipoprotein</fullName>
    </recommendedName>
</protein>